<name>A0AAN7RAX7_TRANT</name>
<evidence type="ECO:0000256" key="6">
    <source>
        <dbReference type="ARBA" id="ARBA00022692"/>
    </source>
</evidence>
<keyword evidence="9 15" id="KW-1133">Transmembrane helix</keyword>
<keyword evidence="18" id="KW-1185">Reference proteome</keyword>
<dbReference type="GO" id="GO:0032040">
    <property type="term" value="C:small-subunit processome"/>
    <property type="evidence" value="ECO:0007669"/>
    <property type="project" value="TreeGrafter"/>
</dbReference>
<dbReference type="Pfam" id="PF00560">
    <property type="entry name" value="LRR_1"/>
    <property type="match status" value="1"/>
</dbReference>
<dbReference type="GO" id="GO:0030515">
    <property type="term" value="F:snoRNA binding"/>
    <property type="evidence" value="ECO:0007669"/>
    <property type="project" value="InterPro"/>
</dbReference>
<evidence type="ECO:0000256" key="1">
    <source>
        <dbReference type="ARBA" id="ARBA00004370"/>
    </source>
</evidence>
<evidence type="ECO:0000256" key="11">
    <source>
        <dbReference type="ARBA" id="ARBA00023170"/>
    </source>
</evidence>
<comment type="subcellular location">
    <subcellularLocation>
        <location evidence="1">Membrane</location>
    </subcellularLocation>
    <subcellularLocation>
        <location evidence="2">Nucleus</location>
        <location evidence="2">Nucleolus</location>
    </subcellularLocation>
</comment>
<dbReference type="InterPro" id="IPR003591">
    <property type="entry name" value="Leu-rich_rpt_typical-subtyp"/>
</dbReference>
<comment type="caution">
    <text evidence="17">The sequence shown here is derived from an EMBL/GenBank/DDBJ whole genome shotgun (WGS) entry which is preliminary data.</text>
</comment>
<protein>
    <recommendedName>
        <fullName evidence="16">Protein kinase domain-containing protein</fullName>
    </recommendedName>
</protein>
<dbReference type="Pfam" id="PF08640">
    <property type="entry name" value="U3_assoc_6"/>
    <property type="match status" value="1"/>
</dbReference>
<dbReference type="InterPro" id="IPR000719">
    <property type="entry name" value="Prot_kinase_dom"/>
</dbReference>
<keyword evidence="8" id="KW-0677">Repeat</keyword>
<keyword evidence="5" id="KW-0433">Leucine-rich repeat</keyword>
<dbReference type="PROSITE" id="PS50011">
    <property type="entry name" value="PROTEIN_KINASE_DOM"/>
    <property type="match status" value="1"/>
</dbReference>
<evidence type="ECO:0000256" key="3">
    <source>
        <dbReference type="ARBA" id="ARBA00010734"/>
    </source>
</evidence>
<dbReference type="Gene3D" id="1.25.40.10">
    <property type="entry name" value="Tetratricopeptide repeat domain"/>
    <property type="match status" value="1"/>
</dbReference>
<dbReference type="Pfam" id="PF24892">
    <property type="entry name" value="UTP6_C"/>
    <property type="match status" value="1"/>
</dbReference>
<dbReference type="Gene3D" id="1.10.510.10">
    <property type="entry name" value="Transferase(Phosphotransferase) domain 1"/>
    <property type="match status" value="1"/>
</dbReference>
<evidence type="ECO:0000256" key="10">
    <source>
        <dbReference type="ARBA" id="ARBA00023136"/>
    </source>
</evidence>
<dbReference type="Gene3D" id="3.80.10.10">
    <property type="entry name" value="Ribonuclease Inhibitor"/>
    <property type="match status" value="1"/>
</dbReference>
<dbReference type="FunFam" id="1.10.510.10:FF:000095">
    <property type="entry name" value="protein STRUBBELIG-RECEPTOR FAMILY 8"/>
    <property type="match status" value="1"/>
</dbReference>
<keyword evidence="6 15" id="KW-0812">Transmembrane</keyword>
<dbReference type="FunFam" id="3.30.200.20:FF:000125">
    <property type="entry name" value="Protein STRUBBELIG-RECEPTOR FAMILY 8"/>
    <property type="match status" value="1"/>
</dbReference>
<dbReference type="Gene3D" id="3.30.200.20">
    <property type="entry name" value="Phosphorylase Kinase, domain 1"/>
    <property type="match status" value="1"/>
</dbReference>
<dbReference type="GO" id="GO:0016020">
    <property type="term" value="C:membrane"/>
    <property type="evidence" value="ECO:0007669"/>
    <property type="project" value="UniProtKB-SubCell"/>
</dbReference>
<keyword evidence="10 15" id="KW-0472">Membrane</keyword>
<dbReference type="FunFam" id="3.80.10.10:FF:000062">
    <property type="entry name" value="protein STRUBBELIG-RECEPTOR FAMILY 3"/>
    <property type="match status" value="1"/>
</dbReference>
<evidence type="ECO:0000256" key="15">
    <source>
        <dbReference type="SAM" id="Phobius"/>
    </source>
</evidence>
<dbReference type="SUPFAM" id="SSF56112">
    <property type="entry name" value="Protein kinase-like (PK-like)"/>
    <property type="match status" value="1"/>
</dbReference>
<dbReference type="GO" id="GO:0034388">
    <property type="term" value="C:Pwp2p-containing subcomplex of 90S preribosome"/>
    <property type="evidence" value="ECO:0007669"/>
    <property type="project" value="TreeGrafter"/>
</dbReference>
<dbReference type="GO" id="GO:0000462">
    <property type="term" value="P:maturation of SSU-rRNA from tricistronic rRNA transcript (SSU-rRNA, 5.8S rRNA, LSU-rRNA)"/>
    <property type="evidence" value="ECO:0007669"/>
    <property type="project" value="InterPro"/>
</dbReference>
<dbReference type="GO" id="GO:0004672">
    <property type="term" value="F:protein kinase activity"/>
    <property type="evidence" value="ECO:0007669"/>
    <property type="project" value="InterPro"/>
</dbReference>
<evidence type="ECO:0000256" key="2">
    <source>
        <dbReference type="ARBA" id="ARBA00004604"/>
    </source>
</evidence>
<dbReference type="SMART" id="SM00386">
    <property type="entry name" value="HAT"/>
    <property type="match status" value="4"/>
</dbReference>
<dbReference type="InterPro" id="IPR032675">
    <property type="entry name" value="LRR_dom_sf"/>
</dbReference>
<evidence type="ECO:0000256" key="5">
    <source>
        <dbReference type="ARBA" id="ARBA00022614"/>
    </source>
</evidence>
<accession>A0AAN7RAX7</accession>
<evidence type="ECO:0000256" key="4">
    <source>
        <dbReference type="ARBA" id="ARBA00022552"/>
    </source>
</evidence>
<dbReference type="SUPFAM" id="SSF48452">
    <property type="entry name" value="TPR-like"/>
    <property type="match status" value="1"/>
</dbReference>
<gene>
    <name evidence="17" type="ORF">SAY86_030765</name>
</gene>
<keyword evidence="13" id="KW-0175">Coiled coil</keyword>
<evidence type="ECO:0000256" key="7">
    <source>
        <dbReference type="ARBA" id="ARBA00022729"/>
    </source>
</evidence>
<feature type="coiled-coil region" evidence="13">
    <location>
        <begin position="2"/>
        <end position="29"/>
    </location>
</feature>
<evidence type="ECO:0000259" key="16">
    <source>
        <dbReference type="PROSITE" id="PS50011"/>
    </source>
</evidence>
<sequence>MADVVQYRLERMVNELDDLEERGLFTRQEIAEIVKQRRKFEYRLKRPSPLKQDFLAYIEYETQLDSLRRLRKKAAGPKAKKKAKKSVSDYAGVVRIVDIYRMAVTRYKGDIDLWFRYLEFCKKRKNGRMGKALAQVIRFHPKDPRVWIYAAAWEFDHNLNVDAARRLMESGLRLCPKSEDLWVERLRMELTCLKKLKARSLILREAEGGLSHDQNDADTDQQKDTNENFMPLNEERNESNGSSSEKEQSEKKLELLREQGLNIFQTVYSSALEVLPSSFNIRRRFFEILEETDLEDSKEMRQKILNDMKSDFSSDPEYWNWLARTEIPDLSNLKDPSEETLQHKLLKGIEIYEEGLEVVPSVHLFNLYTSFLMDITLIKEGETQDDRLSGHTEKHFSKLLDVFEKAERMGYLNEELACKYVSFYLRLERLDEARDLVAKFCGGILSSSLQLWQLRVLIEVRFATRIQSPPRKEDLQSIFELLRKILIDTSVSEAKSLWLMALDIFANRKHYLEKLVEIAFVSLLKNGSTEDGFSVSSAFVKFYLEKDGIECAREIYKKPSFLSPQLGGTYPPPISVTASCSCGVTVLKMAHQRVHFFRFSAESAVGFSFLVVILVSALLPFVRSVTDPADVSALQVLFTSLNNPSQLTNWKSNGGDPCAESWKGVTCQGSAVVSIEISGLRLSGSLGYLLSNLMSLKNFDLSNNNIGETIPYQLPPNLTSLNLAANNLSGNLPYSLSNMVSLTYLNVSRNSLSTSIGDVFANLAKLGTIDLSFNNLSGNLPNSFTLLTNLSSLYLQNNQLTGSLSVLTSSPLNILNVANNHFSGWIPQELLKINTLIYDGNSFANGPAPPPPPYTTPPPGKSRGNQTRGGATSPNTPGSSNPISNSSKGLGTGIITGIIVGVVLLVLLLVLAFCLCSRKNRKEGSQASSTANQPAIKMTGNAEMQEQRAKPTNATVIDLRPPPLEKITAERLQGNNGSMKRANAPINAISYTVAALQTATNSFNQDSLIGEGSIGRVYRGEFPNGKIMAVKKIDNSVLALQEEESFVEAVSTMSGLRHPNIVRLVGYCAEHGQRLLVYEHVGKGNSHDMLHFSEDSGKILTWNARVRIALGTARALEYLHEVCLPPVVHRNLKSANILLDEELSPHLSDCGLAALTPNTERQLTTEMVGSFGYSAPEFALSGIYTVKSDVYSFGVVMLELLTGRKPLDSSRTRAEQSLVRWATPQLHDIDALAKMVDPSLNGMYPAKSLSRFADIIALCVQPEPEFRPPMSEVVQQLVRLVQRASIVKRHSSDETGFAYKTPEHEAIDLSF</sequence>
<evidence type="ECO:0000256" key="14">
    <source>
        <dbReference type="SAM" id="MobiDB-lite"/>
    </source>
</evidence>
<evidence type="ECO:0000256" key="13">
    <source>
        <dbReference type="SAM" id="Coils"/>
    </source>
</evidence>
<dbReference type="InterPro" id="IPR013210">
    <property type="entry name" value="LRR_N_plant-typ"/>
</dbReference>
<evidence type="ECO:0000313" key="17">
    <source>
        <dbReference type="EMBL" id="KAK4798439.1"/>
    </source>
</evidence>
<evidence type="ECO:0000313" key="18">
    <source>
        <dbReference type="Proteomes" id="UP001346149"/>
    </source>
</evidence>
<dbReference type="EMBL" id="JAXQNO010000005">
    <property type="protein sequence ID" value="KAK4798439.1"/>
    <property type="molecule type" value="Genomic_DNA"/>
</dbReference>
<keyword evidence="11" id="KW-0675">Receptor</keyword>
<dbReference type="InterPro" id="IPR011990">
    <property type="entry name" value="TPR-like_helical_dom_sf"/>
</dbReference>
<dbReference type="InterPro" id="IPR055347">
    <property type="entry name" value="UTP6_N"/>
</dbReference>
<feature type="domain" description="Protein kinase" evidence="16">
    <location>
        <begin position="1003"/>
        <end position="1280"/>
    </location>
</feature>
<organism evidence="17 18">
    <name type="scientific">Trapa natans</name>
    <name type="common">Water chestnut</name>
    <dbReference type="NCBI Taxonomy" id="22666"/>
    <lineage>
        <taxon>Eukaryota</taxon>
        <taxon>Viridiplantae</taxon>
        <taxon>Streptophyta</taxon>
        <taxon>Embryophyta</taxon>
        <taxon>Tracheophyta</taxon>
        <taxon>Spermatophyta</taxon>
        <taxon>Magnoliopsida</taxon>
        <taxon>eudicotyledons</taxon>
        <taxon>Gunneridae</taxon>
        <taxon>Pentapetalae</taxon>
        <taxon>rosids</taxon>
        <taxon>malvids</taxon>
        <taxon>Myrtales</taxon>
        <taxon>Lythraceae</taxon>
        <taxon>Trapa</taxon>
    </lineage>
</organism>
<reference evidence="17 18" key="1">
    <citation type="journal article" date="2023" name="Hortic Res">
        <title>Pangenome of water caltrop reveals structural variations and asymmetric subgenome divergence after allopolyploidization.</title>
        <authorList>
            <person name="Zhang X."/>
            <person name="Chen Y."/>
            <person name="Wang L."/>
            <person name="Yuan Y."/>
            <person name="Fang M."/>
            <person name="Shi L."/>
            <person name="Lu R."/>
            <person name="Comes H.P."/>
            <person name="Ma Y."/>
            <person name="Chen Y."/>
            <person name="Huang G."/>
            <person name="Zhou Y."/>
            <person name="Zheng Z."/>
            <person name="Qiu Y."/>
        </authorList>
    </citation>
    <scope>NUCLEOTIDE SEQUENCE [LARGE SCALE GENOMIC DNA]</scope>
    <source>
        <strain evidence="17">F231</strain>
    </source>
</reference>
<feature type="transmembrane region" description="Helical" evidence="15">
    <location>
        <begin position="890"/>
        <end position="916"/>
    </location>
</feature>
<keyword evidence="4" id="KW-0698">rRNA processing</keyword>
<dbReference type="InterPro" id="IPR011009">
    <property type="entry name" value="Kinase-like_dom_sf"/>
</dbReference>
<dbReference type="Pfam" id="PF13855">
    <property type="entry name" value="LRR_8"/>
    <property type="match status" value="1"/>
</dbReference>
<feature type="compositionally biased region" description="Pro residues" evidence="14">
    <location>
        <begin position="847"/>
        <end position="860"/>
    </location>
</feature>
<keyword evidence="7" id="KW-0732">Signal</keyword>
<dbReference type="Pfam" id="PF08263">
    <property type="entry name" value="LRRNT_2"/>
    <property type="match status" value="1"/>
</dbReference>
<keyword evidence="12" id="KW-0539">Nucleus</keyword>
<comment type="similarity">
    <text evidence="3">Belongs to the UTP6 family.</text>
</comment>
<dbReference type="Proteomes" id="UP001346149">
    <property type="component" value="Unassembled WGS sequence"/>
</dbReference>
<dbReference type="InterPro" id="IPR013949">
    <property type="entry name" value="Utp6"/>
</dbReference>
<dbReference type="PANTHER" id="PTHR23271:SF1">
    <property type="entry name" value="U3 SMALL NUCLEOLAR RNA-ASSOCIATED PROTEIN 6 HOMOLOG"/>
    <property type="match status" value="1"/>
</dbReference>
<feature type="region of interest" description="Disordered" evidence="14">
    <location>
        <begin position="844"/>
        <end position="884"/>
    </location>
</feature>
<dbReference type="GO" id="GO:0005524">
    <property type="term" value="F:ATP binding"/>
    <property type="evidence" value="ECO:0007669"/>
    <property type="project" value="InterPro"/>
</dbReference>
<dbReference type="InterPro" id="IPR003107">
    <property type="entry name" value="HAT"/>
</dbReference>
<dbReference type="Pfam" id="PF00069">
    <property type="entry name" value="Pkinase"/>
    <property type="match status" value="1"/>
</dbReference>
<feature type="region of interest" description="Disordered" evidence="14">
    <location>
        <begin position="210"/>
        <end position="252"/>
    </location>
</feature>
<proteinExistence type="inferred from homology"/>
<dbReference type="PANTHER" id="PTHR23271">
    <property type="entry name" value="HEPATOCELLULAR CARCINOMA-ASSOCIATED ANTIGEN 66"/>
    <property type="match status" value="1"/>
</dbReference>
<dbReference type="SUPFAM" id="SSF52058">
    <property type="entry name" value="L domain-like"/>
    <property type="match status" value="1"/>
</dbReference>
<feature type="compositionally biased region" description="Polar residues" evidence="14">
    <location>
        <begin position="863"/>
        <end position="884"/>
    </location>
</feature>
<dbReference type="InterPro" id="IPR001611">
    <property type="entry name" value="Leu-rich_rpt"/>
</dbReference>
<evidence type="ECO:0000256" key="12">
    <source>
        <dbReference type="ARBA" id="ARBA00023242"/>
    </source>
</evidence>
<dbReference type="PROSITE" id="PS51450">
    <property type="entry name" value="LRR"/>
    <property type="match status" value="1"/>
</dbReference>
<dbReference type="SMART" id="SM00369">
    <property type="entry name" value="LRR_TYP"/>
    <property type="match status" value="4"/>
</dbReference>
<evidence type="ECO:0000256" key="9">
    <source>
        <dbReference type="ARBA" id="ARBA00022989"/>
    </source>
</evidence>
<dbReference type="CDD" id="cd14066">
    <property type="entry name" value="STKc_IRAK"/>
    <property type="match status" value="1"/>
</dbReference>
<evidence type="ECO:0000256" key="8">
    <source>
        <dbReference type="ARBA" id="ARBA00022737"/>
    </source>
</evidence>
<dbReference type="InterPro" id="IPR056907">
    <property type="entry name" value="UTP6_C"/>
</dbReference>
<feature type="compositionally biased region" description="Basic and acidic residues" evidence="14">
    <location>
        <begin position="233"/>
        <end position="252"/>
    </location>
</feature>